<dbReference type="Proteomes" id="UP000183053">
    <property type="component" value="Unassembled WGS sequence"/>
</dbReference>
<dbReference type="InterPro" id="IPR025671">
    <property type="entry name" value="HXXEE"/>
</dbReference>
<keyword evidence="3" id="KW-1185">Reference proteome</keyword>
<gene>
    <name evidence="2" type="ORF">SAMN04489765_3336</name>
</gene>
<keyword evidence="1" id="KW-1133">Transmembrane helix</keyword>
<dbReference type="EMBL" id="FNLF01000002">
    <property type="protein sequence ID" value="SDR12568.1"/>
    <property type="molecule type" value="Genomic_DNA"/>
</dbReference>
<organism evidence="2 3">
    <name type="scientific">Tsukamurella pulmonis</name>
    <dbReference type="NCBI Taxonomy" id="47312"/>
    <lineage>
        <taxon>Bacteria</taxon>
        <taxon>Bacillati</taxon>
        <taxon>Actinomycetota</taxon>
        <taxon>Actinomycetes</taxon>
        <taxon>Mycobacteriales</taxon>
        <taxon>Tsukamurellaceae</taxon>
        <taxon>Tsukamurella</taxon>
    </lineage>
</organism>
<dbReference type="STRING" id="47312.SAMN04489765_3336"/>
<sequence>MTERIETPVFATAGLFAAWAIHDAEEWFTIGPWARAHGLPVSDGWARRAIGVMGAMVGAAALDGVRTGGRSAWYQSALLAYGLHGFSHLAIAARFQGYAPGVATTPVAVLPFWLWASSRLTRAGVRRPATELLPGTVAMLAGGVAASYGAAALMGGGAGRAG</sequence>
<protein>
    <recommendedName>
        <fullName evidence="4">HXXEE domain-containing protein</fullName>
    </recommendedName>
</protein>
<keyword evidence="1" id="KW-0472">Membrane</keyword>
<feature type="transmembrane region" description="Helical" evidence="1">
    <location>
        <begin position="137"/>
        <end position="158"/>
    </location>
</feature>
<evidence type="ECO:0008006" key="4">
    <source>
        <dbReference type="Google" id="ProtNLM"/>
    </source>
</evidence>
<dbReference type="AlphaFoldDB" id="A0A1H1GI38"/>
<feature type="transmembrane region" description="Helical" evidence="1">
    <location>
        <begin position="97"/>
        <end position="116"/>
    </location>
</feature>
<dbReference type="RefSeq" id="WP_068529573.1">
    <property type="nucleotide sequence ID" value="NZ_FNLF01000002.1"/>
</dbReference>
<dbReference type="OrthoDB" id="4808449at2"/>
<reference evidence="3" key="1">
    <citation type="submission" date="2016-10" db="EMBL/GenBank/DDBJ databases">
        <authorList>
            <person name="Varghese N."/>
            <person name="Submissions S."/>
        </authorList>
    </citation>
    <scope>NUCLEOTIDE SEQUENCE [LARGE SCALE GENOMIC DNA]</scope>
    <source>
        <strain evidence="3">DSM 44142</strain>
    </source>
</reference>
<evidence type="ECO:0000313" key="2">
    <source>
        <dbReference type="EMBL" id="SDR12568.1"/>
    </source>
</evidence>
<evidence type="ECO:0000313" key="3">
    <source>
        <dbReference type="Proteomes" id="UP000183053"/>
    </source>
</evidence>
<keyword evidence="1" id="KW-0812">Transmembrane</keyword>
<proteinExistence type="predicted"/>
<name>A0A1H1GI38_9ACTN</name>
<evidence type="ECO:0000256" key="1">
    <source>
        <dbReference type="SAM" id="Phobius"/>
    </source>
</evidence>
<accession>A0A1H1GI38</accession>
<dbReference type="Pfam" id="PF13787">
    <property type="entry name" value="HXXEE"/>
    <property type="match status" value="1"/>
</dbReference>